<reference evidence="3 4" key="1">
    <citation type="submission" date="2020-05" db="EMBL/GenBank/DDBJ databases">
        <title>Genome sequence of Kribbella sandramycini ATCC 39419.</title>
        <authorList>
            <person name="Maclea K.S."/>
            <person name="Fair J.L."/>
        </authorList>
    </citation>
    <scope>NUCLEOTIDE SEQUENCE [LARGE SCALE GENOMIC DNA]</scope>
    <source>
        <strain evidence="3 4">ATCC 39419</strain>
    </source>
</reference>
<feature type="region of interest" description="Disordered" evidence="1">
    <location>
        <begin position="82"/>
        <end position="110"/>
    </location>
</feature>
<sequence length="110" mass="12626">MTDPRLAPYRDAVFELRHNGELVGHLTTQIWSMRSLPALHLKRDQLWSQITWLDGTKERPEEDYGPDWPTLTELESGTYDPTYGDYSDLQATPLTGPARDTLWKTLGPPE</sequence>
<evidence type="ECO:0000313" key="4">
    <source>
        <dbReference type="Proteomes" id="UP000534306"/>
    </source>
</evidence>
<comment type="caution">
    <text evidence="3">The sequence shown here is derived from an EMBL/GenBank/DDBJ whole genome shotgun (WGS) entry which is preliminary data.</text>
</comment>
<protein>
    <submittedName>
        <fullName evidence="3">Uncharacterized protein</fullName>
    </submittedName>
</protein>
<dbReference type="AlphaFoldDB" id="A0A7Y4P0V9"/>
<gene>
    <name evidence="2" type="ORF">HNR71_006651</name>
    <name evidence="3" type="ORF">HPO96_25350</name>
</gene>
<accession>A0A7Y4P0V9</accession>
<dbReference type="EMBL" id="JACHKF010000001">
    <property type="protein sequence ID" value="MBB6571014.1"/>
    <property type="molecule type" value="Genomic_DNA"/>
</dbReference>
<organism evidence="3 4">
    <name type="scientific">Kribbella sandramycini</name>
    <dbReference type="NCBI Taxonomy" id="60450"/>
    <lineage>
        <taxon>Bacteria</taxon>
        <taxon>Bacillati</taxon>
        <taxon>Actinomycetota</taxon>
        <taxon>Actinomycetes</taxon>
        <taxon>Propionibacteriales</taxon>
        <taxon>Kribbellaceae</taxon>
        <taxon>Kribbella</taxon>
    </lineage>
</organism>
<dbReference type="Proteomes" id="UP000553957">
    <property type="component" value="Unassembled WGS sequence"/>
</dbReference>
<name>A0A7Y4P0V9_9ACTN</name>
<dbReference type="Proteomes" id="UP000534306">
    <property type="component" value="Unassembled WGS sequence"/>
</dbReference>
<evidence type="ECO:0000313" key="5">
    <source>
        <dbReference type="Proteomes" id="UP000553957"/>
    </source>
</evidence>
<evidence type="ECO:0000313" key="2">
    <source>
        <dbReference type="EMBL" id="MBB6571014.1"/>
    </source>
</evidence>
<reference evidence="2 5" key="2">
    <citation type="submission" date="2020-08" db="EMBL/GenBank/DDBJ databases">
        <title>Sequencing the genomes of 1000 actinobacteria strains.</title>
        <authorList>
            <person name="Klenk H.-P."/>
        </authorList>
    </citation>
    <scope>NUCLEOTIDE SEQUENCE [LARGE SCALE GENOMIC DNA]</scope>
    <source>
        <strain evidence="2 5">DSM 15626</strain>
    </source>
</reference>
<dbReference type="EMBL" id="JABJRC010000006">
    <property type="protein sequence ID" value="NOL43577.1"/>
    <property type="molecule type" value="Genomic_DNA"/>
</dbReference>
<dbReference type="RefSeq" id="WP_171676717.1">
    <property type="nucleotide sequence ID" value="NZ_BAAAGT010000014.1"/>
</dbReference>
<proteinExistence type="predicted"/>
<evidence type="ECO:0000256" key="1">
    <source>
        <dbReference type="SAM" id="MobiDB-lite"/>
    </source>
</evidence>
<evidence type="ECO:0000313" key="3">
    <source>
        <dbReference type="EMBL" id="NOL43577.1"/>
    </source>
</evidence>
<keyword evidence="4" id="KW-1185">Reference proteome</keyword>